<reference evidence="3 4" key="1">
    <citation type="journal article" date="2018" name="New Phytol.">
        <title>Phylogenomics of Endogonaceae and evolution of mycorrhizas within Mucoromycota.</title>
        <authorList>
            <person name="Chang Y."/>
            <person name="Desiro A."/>
            <person name="Na H."/>
            <person name="Sandor L."/>
            <person name="Lipzen A."/>
            <person name="Clum A."/>
            <person name="Barry K."/>
            <person name="Grigoriev I.V."/>
            <person name="Martin F.M."/>
            <person name="Stajich J.E."/>
            <person name="Smith M.E."/>
            <person name="Bonito G."/>
            <person name="Spatafora J.W."/>
        </authorList>
    </citation>
    <scope>NUCLEOTIDE SEQUENCE [LARGE SCALE GENOMIC DNA]</scope>
    <source>
        <strain evidence="3 4">GMNB39</strain>
    </source>
</reference>
<evidence type="ECO:0000256" key="1">
    <source>
        <dbReference type="SAM" id="MobiDB-lite"/>
    </source>
</evidence>
<name>A0A433DJU3_9FUNG</name>
<protein>
    <submittedName>
        <fullName evidence="3">Uncharacterized protein</fullName>
    </submittedName>
</protein>
<feature type="transmembrane region" description="Helical" evidence="2">
    <location>
        <begin position="182"/>
        <end position="202"/>
    </location>
</feature>
<keyword evidence="2" id="KW-1133">Transmembrane helix</keyword>
<proteinExistence type="predicted"/>
<evidence type="ECO:0000256" key="2">
    <source>
        <dbReference type="SAM" id="Phobius"/>
    </source>
</evidence>
<keyword evidence="2" id="KW-0812">Transmembrane</keyword>
<evidence type="ECO:0000313" key="3">
    <source>
        <dbReference type="EMBL" id="RUP51051.1"/>
    </source>
</evidence>
<keyword evidence="4" id="KW-1185">Reference proteome</keyword>
<feature type="region of interest" description="Disordered" evidence="1">
    <location>
        <begin position="26"/>
        <end position="56"/>
    </location>
</feature>
<organism evidence="3 4">
    <name type="scientific">Jimgerdemannia flammicorona</name>
    <dbReference type="NCBI Taxonomy" id="994334"/>
    <lineage>
        <taxon>Eukaryota</taxon>
        <taxon>Fungi</taxon>
        <taxon>Fungi incertae sedis</taxon>
        <taxon>Mucoromycota</taxon>
        <taxon>Mucoromycotina</taxon>
        <taxon>Endogonomycetes</taxon>
        <taxon>Endogonales</taxon>
        <taxon>Endogonaceae</taxon>
        <taxon>Jimgerdemannia</taxon>
    </lineage>
</organism>
<gene>
    <name evidence="3" type="ORF">BC936DRAFT_150097</name>
</gene>
<evidence type="ECO:0000313" key="4">
    <source>
        <dbReference type="Proteomes" id="UP000268093"/>
    </source>
</evidence>
<keyword evidence="2" id="KW-0472">Membrane</keyword>
<dbReference type="AlphaFoldDB" id="A0A433DJU3"/>
<dbReference type="Proteomes" id="UP000268093">
    <property type="component" value="Unassembled WGS sequence"/>
</dbReference>
<sequence>MSEKLEEHIYQTSLNDDVRKEKINFSSQQLESRNSKRNRHGTENGANDEDDFDSKRRMVNQNGYSLRNRKNVDYFEDLSSEDPIEEGIEDNIEAAISETSSLDIEDLENSKHTGKEEERWNEMKEITAVDDAMSISICLPQEEDADVEKASESAKEANEQESLQLKIGTSGPHVLRQARRMLFTFAAPNISTLSAAVLVFLARSICQGTSMHPYKSAFVDATRASSNTRRIS</sequence>
<comment type="caution">
    <text evidence="3">The sequence shown here is derived from an EMBL/GenBank/DDBJ whole genome shotgun (WGS) entry which is preliminary data.</text>
</comment>
<accession>A0A433DJU3</accession>
<dbReference type="EMBL" id="RBNI01000984">
    <property type="protein sequence ID" value="RUP51051.1"/>
    <property type="molecule type" value="Genomic_DNA"/>
</dbReference>